<accession>A0A290ZH93</accession>
<name>A0A290ZH93_9PSEU</name>
<evidence type="ECO:0000256" key="4">
    <source>
        <dbReference type="ARBA" id="ARBA00023136"/>
    </source>
</evidence>
<dbReference type="AlphaFoldDB" id="A0A290ZH93"/>
<keyword evidence="4 5" id="KW-0472">Membrane</keyword>
<feature type="transmembrane region" description="Helical" evidence="5">
    <location>
        <begin position="32"/>
        <end position="52"/>
    </location>
</feature>
<feature type="transmembrane region" description="Helical" evidence="5">
    <location>
        <begin position="128"/>
        <end position="146"/>
    </location>
</feature>
<dbReference type="KEGG" id="apre:CNX65_24805"/>
<evidence type="ECO:0000256" key="2">
    <source>
        <dbReference type="ARBA" id="ARBA00022692"/>
    </source>
</evidence>
<evidence type="ECO:0000256" key="5">
    <source>
        <dbReference type="SAM" id="Phobius"/>
    </source>
</evidence>
<sequence length="158" mass="16494">MGPVILFGGLLVLLGASTLIWRDADIVGLSPDASGGLLLALGAAAIAAGFALRARRRARRIANGEPEPLGSVVDRARAVPRMLRDRKAYGIGGGQLAAWAFALVYVVSPVDLLPELLPIIGVTDDAGVGVWLLTSLSAAAGGYLRWESEKREGQPQRG</sequence>
<dbReference type="InterPro" id="IPR010652">
    <property type="entry name" value="DUF1232"/>
</dbReference>
<gene>
    <name evidence="7" type="ORF">CNX65_24805</name>
</gene>
<proteinExistence type="predicted"/>
<comment type="subcellular location">
    <subcellularLocation>
        <location evidence="1">Endomembrane system</location>
        <topology evidence="1">Multi-pass membrane protein</topology>
    </subcellularLocation>
</comment>
<evidence type="ECO:0000313" key="8">
    <source>
        <dbReference type="Proteomes" id="UP000218505"/>
    </source>
</evidence>
<evidence type="ECO:0000313" key="7">
    <source>
        <dbReference type="EMBL" id="ATE58371.1"/>
    </source>
</evidence>
<dbReference type="EMBL" id="CP023445">
    <property type="protein sequence ID" value="ATE58371.1"/>
    <property type="molecule type" value="Genomic_DNA"/>
</dbReference>
<keyword evidence="3 5" id="KW-1133">Transmembrane helix</keyword>
<dbReference type="GO" id="GO:0012505">
    <property type="term" value="C:endomembrane system"/>
    <property type="evidence" value="ECO:0007669"/>
    <property type="project" value="UniProtKB-SubCell"/>
</dbReference>
<feature type="domain" description="DUF1232" evidence="6">
    <location>
        <begin position="96"/>
        <end position="129"/>
    </location>
</feature>
<keyword evidence="2 5" id="KW-0812">Transmembrane</keyword>
<protein>
    <recommendedName>
        <fullName evidence="6">DUF1232 domain-containing protein</fullName>
    </recommendedName>
</protein>
<dbReference type="Pfam" id="PF06803">
    <property type="entry name" value="DUF1232"/>
    <property type="match status" value="1"/>
</dbReference>
<reference evidence="7" key="1">
    <citation type="submission" date="2017-09" db="EMBL/GenBank/DDBJ databases">
        <title>Complete Genome Sequence of ansamitocin-producing Bacterium Actinosynnema pretiosum X47.</title>
        <authorList>
            <person name="Cao G."/>
            <person name="Zong G."/>
            <person name="Zhong C."/>
            <person name="Fu J."/>
        </authorList>
    </citation>
    <scope>NUCLEOTIDE SEQUENCE [LARGE SCALE GENOMIC DNA]</scope>
    <source>
        <strain evidence="7">X47</strain>
    </source>
</reference>
<evidence type="ECO:0000256" key="3">
    <source>
        <dbReference type="ARBA" id="ARBA00022989"/>
    </source>
</evidence>
<evidence type="ECO:0000259" key="6">
    <source>
        <dbReference type="Pfam" id="PF06803"/>
    </source>
</evidence>
<organism evidence="7 8">
    <name type="scientific">Actinosynnema pretiosum</name>
    <dbReference type="NCBI Taxonomy" id="42197"/>
    <lineage>
        <taxon>Bacteria</taxon>
        <taxon>Bacillati</taxon>
        <taxon>Actinomycetota</taxon>
        <taxon>Actinomycetes</taxon>
        <taxon>Pseudonocardiales</taxon>
        <taxon>Pseudonocardiaceae</taxon>
        <taxon>Actinosynnema</taxon>
    </lineage>
</organism>
<evidence type="ECO:0000256" key="1">
    <source>
        <dbReference type="ARBA" id="ARBA00004127"/>
    </source>
</evidence>
<keyword evidence="8" id="KW-1185">Reference proteome</keyword>
<feature type="transmembrane region" description="Helical" evidence="5">
    <location>
        <begin position="88"/>
        <end position="108"/>
    </location>
</feature>
<dbReference type="Proteomes" id="UP000218505">
    <property type="component" value="Chromosome"/>
</dbReference>